<comment type="caution">
    <text evidence="2">The sequence shown here is derived from an EMBL/GenBank/DDBJ whole genome shotgun (WGS) entry which is preliminary data.</text>
</comment>
<evidence type="ECO:0000256" key="1">
    <source>
        <dbReference type="SAM" id="MobiDB-lite"/>
    </source>
</evidence>
<evidence type="ECO:0000313" key="2">
    <source>
        <dbReference type="EMBL" id="KAK6000807.1"/>
    </source>
</evidence>
<name>A0ABR0T915_AURPU</name>
<proteinExistence type="predicted"/>
<dbReference type="Proteomes" id="UP001341245">
    <property type="component" value="Unassembled WGS sequence"/>
</dbReference>
<dbReference type="EMBL" id="JASGXD010000016">
    <property type="protein sequence ID" value="KAK6000807.1"/>
    <property type="molecule type" value="Genomic_DNA"/>
</dbReference>
<feature type="compositionally biased region" description="Acidic residues" evidence="1">
    <location>
        <begin position="59"/>
        <end position="96"/>
    </location>
</feature>
<reference evidence="2 3" key="1">
    <citation type="submission" date="2023-11" db="EMBL/GenBank/DDBJ databases">
        <title>Draft genome sequence and annotation of the polyextremotolerant black yeast-like fungus Aureobasidium pullulans NRRL 62042.</title>
        <authorList>
            <person name="Dielentheis-Frenken M.R.E."/>
            <person name="Wibberg D."/>
            <person name="Blank L.M."/>
            <person name="Tiso T."/>
        </authorList>
    </citation>
    <scope>NUCLEOTIDE SEQUENCE [LARGE SCALE GENOMIC DNA]</scope>
    <source>
        <strain evidence="2 3">NRRL 62042</strain>
    </source>
</reference>
<protein>
    <submittedName>
        <fullName evidence="2">Uncharacterized protein</fullName>
    </submittedName>
</protein>
<keyword evidence="3" id="KW-1185">Reference proteome</keyword>
<gene>
    <name evidence="2" type="ORF">QM012_003532</name>
</gene>
<organism evidence="2 3">
    <name type="scientific">Aureobasidium pullulans</name>
    <name type="common">Black yeast</name>
    <name type="synonym">Pullularia pullulans</name>
    <dbReference type="NCBI Taxonomy" id="5580"/>
    <lineage>
        <taxon>Eukaryota</taxon>
        <taxon>Fungi</taxon>
        <taxon>Dikarya</taxon>
        <taxon>Ascomycota</taxon>
        <taxon>Pezizomycotina</taxon>
        <taxon>Dothideomycetes</taxon>
        <taxon>Dothideomycetidae</taxon>
        <taxon>Dothideales</taxon>
        <taxon>Saccotheciaceae</taxon>
        <taxon>Aureobasidium</taxon>
    </lineage>
</organism>
<sequence length="96" mass="10056">MSNGTVAPMPTPIPTPVQSRSDGPEESDFVVVGAATTIEGMPAVSISVLVPDSPVSEPPADDDEVDSDADDEVDDDVLDNDELDELDEADDIRDAD</sequence>
<evidence type="ECO:0000313" key="3">
    <source>
        <dbReference type="Proteomes" id="UP001341245"/>
    </source>
</evidence>
<accession>A0ABR0T915</accession>
<feature type="region of interest" description="Disordered" evidence="1">
    <location>
        <begin position="1"/>
        <end position="26"/>
    </location>
</feature>
<feature type="region of interest" description="Disordered" evidence="1">
    <location>
        <begin position="50"/>
        <end position="96"/>
    </location>
</feature>